<evidence type="ECO:0000313" key="8">
    <source>
        <dbReference type="Proteomes" id="UP000220629"/>
    </source>
</evidence>
<dbReference type="InterPro" id="IPR036390">
    <property type="entry name" value="WH_DNA-bd_sf"/>
</dbReference>
<dbReference type="PROSITE" id="PS50949">
    <property type="entry name" value="HTH_GNTR"/>
    <property type="match status" value="1"/>
</dbReference>
<name>A0A2A7SFC7_BURGA</name>
<dbReference type="InterPro" id="IPR004839">
    <property type="entry name" value="Aminotransferase_I/II_large"/>
</dbReference>
<dbReference type="GO" id="GO:0030170">
    <property type="term" value="F:pyridoxal phosphate binding"/>
    <property type="evidence" value="ECO:0007669"/>
    <property type="project" value="InterPro"/>
</dbReference>
<dbReference type="PANTHER" id="PTHR46577:SF2">
    <property type="entry name" value="TRANSCRIPTIONAL REGULATORY PROTEIN"/>
    <property type="match status" value="1"/>
</dbReference>
<dbReference type="Proteomes" id="UP000220629">
    <property type="component" value="Unassembled WGS sequence"/>
</dbReference>
<keyword evidence="3" id="KW-0805">Transcription regulation</keyword>
<dbReference type="SMART" id="SM00345">
    <property type="entry name" value="HTH_GNTR"/>
    <property type="match status" value="1"/>
</dbReference>
<comment type="similarity">
    <text evidence="1">In the C-terminal section; belongs to the class-I pyridoxal-phosphate-dependent aminotransferase family.</text>
</comment>
<dbReference type="PANTHER" id="PTHR46577">
    <property type="entry name" value="HTH-TYPE TRANSCRIPTIONAL REGULATORY PROTEIN GABR"/>
    <property type="match status" value="1"/>
</dbReference>
<dbReference type="InterPro" id="IPR000524">
    <property type="entry name" value="Tscrpt_reg_HTH_GntR"/>
</dbReference>
<keyword evidence="5" id="KW-0804">Transcription</keyword>
<dbReference type="Gene3D" id="3.90.1150.10">
    <property type="entry name" value="Aspartate Aminotransferase, domain 1"/>
    <property type="match status" value="1"/>
</dbReference>
<evidence type="ECO:0000256" key="4">
    <source>
        <dbReference type="ARBA" id="ARBA00023125"/>
    </source>
</evidence>
<dbReference type="InterPro" id="IPR015421">
    <property type="entry name" value="PyrdxlP-dep_Trfase_major"/>
</dbReference>
<dbReference type="Gene3D" id="1.10.10.10">
    <property type="entry name" value="Winged helix-like DNA-binding domain superfamily/Winged helix DNA-binding domain"/>
    <property type="match status" value="1"/>
</dbReference>
<evidence type="ECO:0000256" key="2">
    <source>
        <dbReference type="ARBA" id="ARBA00022898"/>
    </source>
</evidence>
<dbReference type="AlphaFoldDB" id="A0A2A7SFC7"/>
<dbReference type="SUPFAM" id="SSF46785">
    <property type="entry name" value="Winged helix' DNA-binding domain"/>
    <property type="match status" value="1"/>
</dbReference>
<feature type="domain" description="HTH gntR-type" evidence="6">
    <location>
        <begin position="59"/>
        <end position="127"/>
    </location>
</feature>
<evidence type="ECO:0000259" key="6">
    <source>
        <dbReference type="PROSITE" id="PS50949"/>
    </source>
</evidence>
<dbReference type="InterPro" id="IPR051446">
    <property type="entry name" value="HTH_trans_reg/aminotransferase"/>
</dbReference>
<dbReference type="Pfam" id="PF00392">
    <property type="entry name" value="GntR"/>
    <property type="match status" value="1"/>
</dbReference>
<dbReference type="InterPro" id="IPR015424">
    <property type="entry name" value="PyrdxlP-dep_Trfase"/>
</dbReference>
<sequence length="549" mass="58323">MPEAGCRAGENPASLSAPALAGASWQAAAADFIAPRAPPRYMGHHAKPRPDDSARDTPQVLHRALAEHLAGEIGAGLWSAGQRLPSVRELARSRSVSVTTVLAAYRALEDRRLIESRPKQGYFVSSPAGEPRQVVTRASEAAGQGAAPWPGVGRARLGDDGLEHDALDPIALDPIALGDMEGRPGVVSFGTALCGEALFPVEALARSIASTARRHGGLLAAVSFSPGAERLRASLASHAANWNCHFGADEVLVTNGCVEAFGLCLQTVARPGDAVIVESPAYYGFLSTLARLGMQPVPIRFDGRAGEALAEIERLADERRIGACLLSTAVSNPTGASLDDPTRAALVARLAARAIPLIEDATFSDLHFESVQRAAKSYDRDGNVLLCSSLSKTLAPGLRLGWVSGGRFHREIVELKRTMSVGQPLIIQEAVGQFLDGGGYRHHLRRLRARCRAQVDETVEHLRARVPEGTLVEAPEGGYLLWVGLPEGVSSEALARRAGREGIAFAPGTLFAPERVHDDRIRLNCGYPLDDARRAALTRLAALIAEMAG</sequence>
<evidence type="ECO:0000256" key="3">
    <source>
        <dbReference type="ARBA" id="ARBA00023015"/>
    </source>
</evidence>
<keyword evidence="2" id="KW-0663">Pyridoxal phosphate</keyword>
<dbReference type="EMBL" id="PDDY01000001">
    <property type="protein sequence ID" value="PEH42246.1"/>
    <property type="molecule type" value="Genomic_DNA"/>
</dbReference>
<gene>
    <name evidence="7" type="ORF">CRM94_08880</name>
</gene>
<dbReference type="GO" id="GO:0003700">
    <property type="term" value="F:DNA-binding transcription factor activity"/>
    <property type="evidence" value="ECO:0007669"/>
    <property type="project" value="InterPro"/>
</dbReference>
<organism evidence="7 8">
    <name type="scientific">Burkholderia gladioli</name>
    <name type="common">Pseudomonas marginata</name>
    <name type="synonym">Phytomonas marginata</name>
    <dbReference type="NCBI Taxonomy" id="28095"/>
    <lineage>
        <taxon>Bacteria</taxon>
        <taxon>Pseudomonadati</taxon>
        <taxon>Pseudomonadota</taxon>
        <taxon>Betaproteobacteria</taxon>
        <taxon>Burkholderiales</taxon>
        <taxon>Burkholderiaceae</taxon>
        <taxon>Burkholderia</taxon>
    </lineage>
</organism>
<evidence type="ECO:0000256" key="1">
    <source>
        <dbReference type="ARBA" id="ARBA00005384"/>
    </source>
</evidence>
<proteinExistence type="inferred from homology"/>
<dbReference type="InterPro" id="IPR036388">
    <property type="entry name" value="WH-like_DNA-bd_sf"/>
</dbReference>
<evidence type="ECO:0000313" key="7">
    <source>
        <dbReference type="EMBL" id="PEH42246.1"/>
    </source>
</evidence>
<comment type="caution">
    <text evidence="7">The sequence shown here is derived from an EMBL/GenBank/DDBJ whole genome shotgun (WGS) entry which is preliminary data.</text>
</comment>
<dbReference type="GO" id="GO:0003677">
    <property type="term" value="F:DNA binding"/>
    <property type="evidence" value="ECO:0007669"/>
    <property type="project" value="UniProtKB-KW"/>
</dbReference>
<dbReference type="InterPro" id="IPR015422">
    <property type="entry name" value="PyrdxlP-dep_Trfase_small"/>
</dbReference>
<dbReference type="Gene3D" id="3.40.640.10">
    <property type="entry name" value="Type I PLP-dependent aspartate aminotransferase-like (Major domain)"/>
    <property type="match status" value="1"/>
</dbReference>
<accession>A0A2A7SFC7</accession>
<dbReference type="Pfam" id="PF00155">
    <property type="entry name" value="Aminotran_1_2"/>
    <property type="match status" value="1"/>
</dbReference>
<dbReference type="SUPFAM" id="SSF53383">
    <property type="entry name" value="PLP-dependent transferases"/>
    <property type="match status" value="1"/>
</dbReference>
<dbReference type="CDD" id="cd07377">
    <property type="entry name" value="WHTH_GntR"/>
    <property type="match status" value="1"/>
</dbReference>
<dbReference type="RefSeq" id="WP_098152039.1">
    <property type="nucleotide sequence ID" value="NZ_JBFSIH010000034.1"/>
</dbReference>
<dbReference type="CDD" id="cd00609">
    <property type="entry name" value="AAT_like"/>
    <property type="match status" value="1"/>
</dbReference>
<reference evidence="8" key="1">
    <citation type="submission" date="2017-09" db="EMBL/GenBank/DDBJ databases">
        <title>FDA dAtabase for Regulatory Grade micrObial Sequences (FDA-ARGOS): Supporting development and validation of Infectious Disease Dx tests.</title>
        <authorList>
            <person name="Minogue T."/>
            <person name="Wolcott M."/>
            <person name="Wasieloski L."/>
            <person name="Aguilar W."/>
            <person name="Moore D."/>
            <person name="Tallon L."/>
            <person name="Sadzewicz L."/>
            <person name="Ott S."/>
            <person name="Zhao X."/>
            <person name="Nagaraj S."/>
            <person name="Vavikolanu K."/>
            <person name="Aluvathingal J."/>
            <person name="Nadendla S."/>
            <person name="Sichtig H."/>
        </authorList>
    </citation>
    <scope>NUCLEOTIDE SEQUENCE [LARGE SCALE GENOMIC DNA]</scope>
    <source>
        <strain evidence="8">FDAARGOS_390</strain>
    </source>
</reference>
<protein>
    <submittedName>
        <fullName evidence="7">Transcriptional regulator</fullName>
    </submittedName>
</protein>
<keyword evidence="4" id="KW-0238">DNA-binding</keyword>
<evidence type="ECO:0000256" key="5">
    <source>
        <dbReference type="ARBA" id="ARBA00023163"/>
    </source>
</evidence>